<keyword evidence="4" id="KW-1133">Transmembrane helix</keyword>
<dbReference type="CDD" id="cd03747">
    <property type="entry name" value="Ntn_PGA_like"/>
    <property type="match status" value="1"/>
</dbReference>
<dbReference type="InterPro" id="IPR043147">
    <property type="entry name" value="Penicillin_amidase_A-knob"/>
</dbReference>
<evidence type="ECO:0000313" key="6">
    <source>
        <dbReference type="Proteomes" id="UP001500842"/>
    </source>
</evidence>
<dbReference type="PANTHER" id="PTHR34218:SF4">
    <property type="entry name" value="ACYL-HOMOSERINE LACTONE ACYLASE QUIP"/>
    <property type="match status" value="1"/>
</dbReference>
<protein>
    <submittedName>
        <fullName evidence="5">Penicillin acylase family protein</fullName>
    </submittedName>
</protein>
<name>A0ABN2BVC3_9ACTN</name>
<dbReference type="PIRSF" id="PIRSF001227">
    <property type="entry name" value="Pen_acylase"/>
    <property type="match status" value="1"/>
</dbReference>
<evidence type="ECO:0000256" key="3">
    <source>
        <dbReference type="ARBA" id="ARBA00023145"/>
    </source>
</evidence>
<dbReference type="Gene3D" id="3.60.20.10">
    <property type="entry name" value="Glutamine Phosphoribosylpyrophosphate, subunit 1, domain 1"/>
    <property type="match status" value="1"/>
</dbReference>
<evidence type="ECO:0000256" key="4">
    <source>
        <dbReference type="SAM" id="Phobius"/>
    </source>
</evidence>
<comment type="caution">
    <text evidence="5">The sequence shown here is derived from an EMBL/GenBank/DDBJ whole genome shotgun (WGS) entry which is preliminary data.</text>
</comment>
<dbReference type="InterPro" id="IPR043146">
    <property type="entry name" value="Penicillin_amidase_N_B-knob"/>
</dbReference>
<dbReference type="EMBL" id="BAAAOR010000049">
    <property type="protein sequence ID" value="GAA1548210.1"/>
    <property type="molecule type" value="Genomic_DNA"/>
</dbReference>
<evidence type="ECO:0000256" key="1">
    <source>
        <dbReference type="ARBA" id="ARBA00006586"/>
    </source>
</evidence>
<keyword evidence="4" id="KW-0472">Membrane</keyword>
<sequence length="871" mass="95091">MVDHDPSDTVADAPERPSPSWPRWLRWTAAIGVLLVLVLIAGLTTAVVGVRRSWPQTGGELTISGLEAEVRVVRDDHGIPQIYADSTHDLMLAQGFVHAQDRFFEMDVRRHATAGRLSELFGDSGLETDLVVRTLGWRDVAEKELSLLRPSTRSALDAYAEGVNAYLEGRSPSEMSLEYTLLGITGLDYQPEKWSAVDSVAWLKAMAWDLRGNLDEEIGRALAIATVGEDRAKDLYPDYPYDEHAPIVRPDGAAGGSPALSRPAPAGAGTGTVRALARVRSVLAGVPALLGRGDGIGSNAWVVDGDHTDTGAPILANDPHLGISLPGVWTQVGLHCRTLSPECPYDVAGFGFSGVPGVVIGHNRHIAWGFTNLGPDVTDLYVERVSGDTWEYDGQRLPLTRRTERIEVRDGEDVEITVRSTSHGPLLSDLARFADEDGIEITRDGLLDQVEDVADAQDAGEDAISLAWTALTPRPTADALLALDRASDWDSFREALADFAVPGQNVVYADTEGHIGYQATGLVPIRRPGNDGRLPAAGWLRSTGWTGEFVPYDSLPHVLDPPSGIIATANQAVTDPGGDTPYLTSDWDLGYRSDRINRLLAADDELSVERMAAIQLDDRSAIGEALTPYLLDIDLPRGYYSDGQRLLRSWNYRQDADSAAAAYFNVVWREVLERTFADELPEVIRPDGGDRWFAVVTALLPRGKNAWWDDVSTDDKVERREDILRDAMMAARDELTALESPHAKEWTWGALHELDLRSSTLGESGIGIVERIFNRGGWEVGGGSSLVNATAWDAREGYQVVTAPSMRMVVPMDDLDAARWINLTGVSGHAFHPHYTDQTELWARGETLPWVFSEKAVEDAGKDVLRLTPAG</sequence>
<gene>
    <name evidence="5" type="ORF">GCM10009788_57800</name>
</gene>
<dbReference type="RefSeq" id="WP_141004249.1">
    <property type="nucleotide sequence ID" value="NZ_BAAAOR010000049.1"/>
</dbReference>
<dbReference type="InterPro" id="IPR002692">
    <property type="entry name" value="S45"/>
</dbReference>
<dbReference type="Pfam" id="PF01804">
    <property type="entry name" value="Penicil_amidase"/>
    <property type="match status" value="1"/>
</dbReference>
<dbReference type="InterPro" id="IPR014395">
    <property type="entry name" value="Pen/GL7ACA/AHL_acylase"/>
</dbReference>
<evidence type="ECO:0000256" key="2">
    <source>
        <dbReference type="ARBA" id="ARBA00022801"/>
    </source>
</evidence>
<dbReference type="Gene3D" id="1.10.439.10">
    <property type="entry name" value="Penicillin Amidohydrolase, domain 1"/>
    <property type="match status" value="1"/>
</dbReference>
<dbReference type="Proteomes" id="UP001500842">
    <property type="component" value="Unassembled WGS sequence"/>
</dbReference>
<keyword evidence="2" id="KW-0378">Hydrolase</keyword>
<dbReference type="Gene3D" id="1.10.1400.10">
    <property type="match status" value="1"/>
</dbReference>
<accession>A0ABN2BVC3</accession>
<keyword evidence="6" id="KW-1185">Reference proteome</keyword>
<reference evidence="5 6" key="1">
    <citation type="journal article" date="2019" name="Int. J. Syst. Evol. Microbiol.">
        <title>The Global Catalogue of Microorganisms (GCM) 10K type strain sequencing project: providing services to taxonomists for standard genome sequencing and annotation.</title>
        <authorList>
            <consortium name="The Broad Institute Genomics Platform"/>
            <consortium name="The Broad Institute Genome Sequencing Center for Infectious Disease"/>
            <person name="Wu L."/>
            <person name="Ma J."/>
        </authorList>
    </citation>
    <scope>NUCLEOTIDE SEQUENCE [LARGE SCALE GENOMIC DNA]</scope>
    <source>
        <strain evidence="5 6">JCM 14942</strain>
    </source>
</reference>
<keyword evidence="4" id="KW-0812">Transmembrane</keyword>
<dbReference type="PANTHER" id="PTHR34218">
    <property type="entry name" value="PEPTIDASE S45 PENICILLIN AMIDASE"/>
    <property type="match status" value="1"/>
</dbReference>
<dbReference type="InterPro" id="IPR023343">
    <property type="entry name" value="Penicillin_amidase_dom1"/>
</dbReference>
<evidence type="ECO:0000313" key="5">
    <source>
        <dbReference type="EMBL" id="GAA1548210.1"/>
    </source>
</evidence>
<dbReference type="InterPro" id="IPR029055">
    <property type="entry name" value="Ntn_hydrolases_N"/>
</dbReference>
<comment type="similarity">
    <text evidence="1">Belongs to the peptidase S45 family.</text>
</comment>
<proteinExistence type="inferred from homology"/>
<dbReference type="SUPFAM" id="SSF56235">
    <property type="entry name" value="N-terminal nucleophile aminohydrolases (Ntn hydrolases)"/>
    <property type="match status" value="1"/>
</dbReference>
<dbReference type="Gene3D" id="2.30.120.10">
    <property type="match status" value="1"/>
</dbReference>
<organism evidence="5 6">
    <name type="scientific">Nocardioides humi</name>
    <dbReference type="NCBI Taxonomy" id="449461"/>
    <lineage>
        <taxon>Bacteria</taxon>
        <taxon>Bacillati</taxon>
        <taxon>Actinomycetota</taxon>
        <taxon>Actinomycetes</taxon>
        <taxon>Propionibacteriales</taxon>
        <taxon>Nocardioidaceae</taxon>
        <taxon>Nocardioides</taxon>
    </lineage>
</organism>
<keyword evidence="3" id="KW-0865">Zymogen</keyword>
<feature type="transmembrane region" description="Helical" evidence="4">
    <location>
        <begin position="24"/>
        <end position="48"/>
    </location>
</feature>